<sequence length="102" mass="11638">MTPKPLVWTDRALDDLEEIDAYIAADDPIAAERWVEGLLAAAQRAGELPMSGRQVPELGREDVREIIKRSYRIVYRILEDRAQVLTVFEGHRRLPPGLLDED</sequence>
<dbReference type="Gene3D" id="3.30.2310.20">
    <property type="entry name" value="RelE-like"/>
    <property type="match status" value="1"/>
</dbReference>
<evidence type="ECO:0000313" key="3">
    <source>
        <dbReference type="EMBL" id="KIG19004.1"/>
    </source>
</evidence>
<evidence type="ECO:0000256" key="1">
    <source>
        <dbReference type="ARBA" id="ARBA00006226"/>
    </source>
</evidence>
<accession>A0A0C1ZNF5</accession>
<evidence type="ECO:0000256" key="2">
    <source>
        <dbReference type="ARBA" id="ARBA00022649"/>
    </source>
</evidence>
<gene>
    <name evidence="3" type="ORF">DB30_06615</name>
</gene>
<dbReference type="PANTHER" id="PTHR33755">
    <property type="entry name" value="TOXIN PARE1-RELATED"/>
    <property type="match status" value="1"/>
</dbReference>
<dbReference type="InterPro" id="IPR051803">
    <property type="entry name" value="TA_system_RelE-like_toxin"/>
</dbReference>
<comment type="caution">
    <text evidence="3">The sequence shown here is derived from an EMBL/GenBank/DDBJ whole genome shotgun (WGS) entry which is preliminary data.</text>
</comment>
<dbReference type="InterPro" id="IPR035093">
    <property type="entry name" value="RelE/ParE_toxin_dom_sf"/>
</dbReference>
<dbReference type="EMBL" id="JMCC02000007">
    <property type="protein sequence ID" value="KIG19004.1"/>
    <property type="molecule type" value="Genomic_DNA"/>
</dbReference>
<dbReference type="Pfam" id="PF05016">
    <property type="entry name" value="ParE_toxin"/>
    <property type="match status" value="1"/>
</dbReference>
<name>A0A0C1ZNF5_9BACT</name>
<dbReference type="InterPro" id="IPR007712">
    <property type="entry name" value="RelE/ParE_toxin"/>
</dbReference>
<protein>
    <submittedName>
        <fullName evidence="3">Death on curing protein, Doc toxin</fullName>
    </submittedName>
</protein>
<dbReference type="AlphaFoldDB" id="A0A0C1ZNF5"/>
<organism evidence="3 4">
    <name type="scientific">Enhygromyxa salina</name>
    <dbReference type="NCBI Taxonomy" id="215803"/>
    <lineage>
        <taxon>Bacteria</taxon>
        <taxon>Pseudomonadati</taxon>
        <taxon>Myxococcota</taxon>
        <taxon>Polyangia</taxon>
        <taxon>Nannocystales</taxon>
        <taxon>Nannocystaceae</taxon>
        <taxon>Enhygromyxa</taxon>
    </lineage>
</organism>
<keyword evidence="2" id="KW-1277">Toxin-antitoxin system</keyword>
<reference evidence="3 4" key="1">
    <citation type="submission" date="2014-12" db="EMBL/GenBank/DDBJ databases">
        <title>Genome assembly of Enhygromyxa salina DSM 15201.</title>
        <authorList>
            <person name="Sharma G."/>
            <person name="Subramanian S."/>
        </authorList>
    </citation>
    <scope>NUCLEOTIDE SEQUENCE [LARGE SCALE GENOMIC DNA]</scope>
    <source>
        <strain evidence="3 4">DSM 15201</strain>
    </source>
</reference>
<dbReference type="RefSeq" id="WP_052546564.1">
    <property type="nucleotide sequence ID" value="NZ_JMCC02000007.1"/>
</dbReference>
<evidence type="ECO:0000313" key="4">
    <source>
        <dbReference type="Proteomes" id="UP000031599"/>
    </source>
</evidence>
<proteinExistence type="inferred from homology"/>
<dbReference type="Proteomes" id="UP000031599">
    <property type="component" value="Unassembled WGS sequence"/>
</dbReference>
<dbReference type="PANTHER" id="PTHR33755:SF5">
    <property type="entry name" value="TYPE II TOXIN-ANTITOXIN SYSTEM RELE_PARE FAMILY TOXIN"/>
    <property type="match status" value="1"/>
</dbReference>
<comment type="similarity">
    <text evidence="1">Belongs to the RelE toxin family.</text>
</comment>